<dbReference type="KEGG" id="ssyr:SSYRP_v1c04490"/>
<evidence type="ECO:0000313" key="1">
    <source>
        <dbReference type="EMBL" id="AGM26041.1"/>
    </source>
</evidence>
<sequence>MANGKTTLITKCWGYVVGAYESIMLAANEFHNQDLNNRLNEIFCLEIEKINSIKNIINNKKINKLIPVVQNKDKYQNCLDETGKYPKEMETLEINNFLDIYKIDNEVQNGNS</sequence>
<dbReference type="PATRIC" id="fig|1276229.3.peg.444"/>
<proteinExistence type="predicted"/>
<evidence type="ECO:0000313" key="2">
    <source>
        <dbReference type="Proteomes" id="UP000013963"/>
    </source>
</evidence>
<organism evidence="1 2">
    <name type="scientific">Spiroplasma syrphidicola EA-1</name>
    <dbReference type="NCBI Taxonomy" id="1276229"/>
    <lineage>
        <taxon>Bacteria</taxon>
        <taxon>Bacillati</taxon>
        <taxon>Mycoplasmatota</taxon>
        <taxon>Mollicutes</taxon>
        <taxon>Entomoplasmatales</taxon>
        <taxon>Spiroplasmataceae</taxon>
        <taxon>Spiroplasma</taxon>
    </lineage>
</organism>
<keyword evidence="2" id="KW-1185">Reference proteome</keyword>
<dbReference type="RefSeq" id="WP_016340687.1">
    <property type="nucleotide sequence ID" value="NC_021284.1"/>
</dbReference>
<accession>R4ULA9</accession>
<dbReference type="HOGENOM" id="CLU_2144255_0_0_14"/>
<dbReference type="AlphaFoldDB" id="R4ULA9"/>
<protein>
    <submittedName>
        <fullName evidence="1">Uncharacterized protein</fullName>
    </submittedName>
</protein>
<reference evidence="1 2" key="1">
    <citation type="journal article" date="2013" name="Genome Biol. Evol.">
        <title>Complete genomes of two dipteran-associated spiroplasmas provided insights into the origin, dynamics, and impacts of viral invasion in spiroplasma.</title>
        <authorList>
            <person name="Ku C."/>
            <person name="Lo W.S."/>
            <person name="Chen L.L."/>
            <person name="Kuo C.H."/>
        </authorList>
    </citation>
    <scope>NUCLEOTIDE SEQUENCE [LARGE SCALE GENOMIC DNA]</scope>
    <source>
        <strain evidence="1">EA-1</strain>
    </source>
</reference>
<dbReference type="Proteomes" id="UP000013963">
    <property type="component" value="Chromosome"/>
</dbReference>
<dbReference type="STRING" id="1276229.SSYRP_v1c04490"/>
<gene>
    <name evidence="1" type="ORF">SSYRP_v1c04490</name>
</gene>
<dbReference type="EMBL" id="CP005078">
    <property type="protein sequence ID" value="AGM26041.1"/>
    <property type="molecule type" value="Genomic_DNA"/>
</dbReference>
<name>R4ULA9_9MOLU</name>
<dbReference type="OrthoDB" id="9871864at2"/>